<dbReference type="SUPFAM" id="SSF55174">
    <property type="entry name" value="Alpha-L RNA-binding motif"/>
    <property type="match status" value="1"/>
</dbReference>
<sequence length="263" mass="30042">MREYRNSLLNLLCRNYPNLTREELRILVLTGRVYVNSHRERNPKVLLSKNNAISLAQSEASQFVSRGGYKLLEALEAFKIAVKDKICVDVGASTGGFTDCLLQKGAKFVYAIDVGFNQLSYKLRIDPRVRVFEKTNIFDINQFDMCPNLAVIDVSFRSAVNICVDLINKISDGFIITLIKPQFELKGLDLNIKDFSGVVEARYLANILDKVIRKFYDNKLQVKNILELKIKGRKGNQEFMFLVTKNSIFELEQALALLNNLNY</sequence>
<dbReference type="KEGG" id="btur:DB313_02655"/>
<evidence type="ECO:0000313" key="4">
    <source>
        <dbReference type="EMBL" id="AYE36374.1"/>
    </source>
</evidence>
<dbReference type="InterPro" id="IPR002877">
    <property type="entry name" value="RNA_MeTrfase_FtsJ_dom"/>
</dbReference>
<keyword evidence="4" id="KW-0489">Methyltransferase</keyword>
<dbReference type="GO" id="GO:0032259">
    <property type="term" value="P:methylation"/>
    <property type="evidence" value="ECO:0007669"/>
    <property type="project" value="UniProtKB-KW"/>
</dbReference>
<dbReference type="PANTHER" id="PTHR32319:SF0">
    <property type="entry name" value="BACTERIAL HEMOLYSIN-LIKE PROTEIN"/>
    <property type="match status" value="1"/>
</dbReference>
<dbReference type="AlphaFoldDB" id="A0A386PL07"/>
<dbReference type="Gene3D" id="3.40.50.150">
    <property type="entry name" value="Vaccinia Virus protein VP39"/>
    <property type="match status" value="1"/>
</dbReference>
<proteinExistence type="predicted"/>
<dbReference type="OrthoDB" id="9784736at2"/>
<dbReference type="PROSITE" id="PS50889">
    <property type="entry name" value="S4"/>
    <property type="match status" value="1"/>
</dbReference>
<accession>A0A386PL07</accession>
<feature type="domain" description="Ribosomal RNA methyltransferase FtsJ" evidence="3">
    <location>
        <begin position="63"/>
        <end position="241"/>
    </location>
</feature>
<evidence type="ECO:0000256" key="2">
    <source>
        <dbReference type="PROSITE-ProRule" id="PRU00182"/>
    </source>
</evidence>
<keyword evidence="1 2" id="KW-0694">RNA-binding</keyword>
<dbReference type="RefSeq" id="WP_120104295.1">
    <property type="nucleotide sequence ID" value="NZ_CP028884.1"/>
</dbReference>
<keyword evidence="4" id="KW-0808">Transferase</keyword>
<dbReference type="GO" id="GO:0008168">
    <property type="term" value="F:methyltransferase activity"/>
    <property type="evidence" value="ECO:0007669"/>
    <property type="project" value="UniProtKB-KW"/>
</dbReference>
<evidence type="ECO:0000259" key="3">
    <source>
        <dbReference type="Pfam" id="PF01728"/>
    </source>
</evidence>
<evidence type="ECO:0000256" key="1">
    <source>
        <dbReference type="ARBA" id="ARBA00022884"/>
    </source>
</evidence>
<dbReference type="Pfam" id="PF01728">
    <property type="entry name" value="FtsJ"/>
    <property type="match status" value="1"/>
</dbReference>
<dbReference type="InterPro" id="IPR029063">
    <property type="entry name" value="SAM-dependent_MTases_sf"/>
</dbReference>
<dbReference type="EMBL" id="CP028884">
    <property type="protein sequence ID" value="AYE36374.1"/>
    <property type="molecule type" value="Genomic_DNA"/>
</dbReference>
<dbReference type="Proteomes" id="UP000275571">
    <property type="component" value="Chromosome"/>
</dbReference>
<dbReference type="PANTHER" id="PTHR32319">
    <property type="entry name" value="BACTERIAL HEMOLYSIN-LIKE PROTEIN"/>
    <property type="match status" value="1"/>
</dbReference>
<reference evidence="4 5" key="1">
    <citation type="journal article" date="2018" name="Infect. Genet. Evol.">
        <title>Genome-wide analysis of Borrelia turcica and 'Candidatus Borrelia tachyglossi' shows relapsing fever-like genomes with unique genomic links to Lyme disease Borrelia.</title>
        <authorList>
            <person name="Gofton A.W."/>
            <person name="Margos G."/>
            <person name="Fingerle V."/>
            <person name="Hepner S."/>
            <person name="Loh S.M."/>
            <person name="Ryan U."/>
            <person name="Irwin P."/>
            <person name="Oskam C.L."/>
        </authorList>
    </citation>
    <scope>NUCLEOTIDE SEQUENCE [LARGE SCALE GENOMIC DNA]</scope>
    <source>
        <strain evidence="4 5">IST7</strain>
    </source>
</reference>
<dbReference type="SUPFAM" id="SSF53335">
    <property type="entry name" value="S-adenosyl-L-methionine-dependent methyltransferases"/>
    <property type="match status" value="1"/>
</dbReference>
<dbReference type="InterPro" id="IPR004538">
    <property type="entry name" value="Hemolysin_A/TlyA"/>
</dbReference>
<name>A0A386PL07_9SPIR</name>
<dbReference type="InterPro" id="IPR047048">
    <property type="entry name" value="TlyA"/>
</dbReference>
<gene>
    <name evidence="4" type="ORF">DB313_02655</name>
</gene>
<dbReference type="NCBIfam" id="TIGR00478">
    <property type="entry name" value="tly"/>
    <property type="match status" value="1"/>
</dbReference>
<dbReference type="CDD" id="cd00165">
    <property type="entry name" value="S4"/>
    <property type="match status" value="1"/>
</dbReference>
<dbReference type="GO" id="GO:0003723">
    <property type="term" value="F:RNA binding"/>
    <property type="evidence" value="ECO:0007669"/>
    <property type="project" value="UniProtKB-KW"/>
</dbReference>
<keyword evidence="5" id="KW-1185">Reference proteome</keyword>
<protein>
    <submittedName>
        <fullName evidence="4">TlyA family rRNA (Cytidine-2'-O)-methyltransferase</fullName>
    </submittedName>
</protein>
<organism evidence="4 5">
    <name type="scientific">Borrelia turcica IST7</name>
    <dbReference type="NCBI Taxonomy" id="1104446"/>
    <lineage>
        <taxon>Bacteria</taxon>
        <taxon>Pseudomonadati</taxon>
        <taxon>Spirochaetota</taxon>
        <taxon>Spirochaetia</taxon>
        <taxon>Spirochaetales</taxon>
        <taxon>Borreliaceae</taxon>
        <taxon>Borrelia</taxon>
    </lineage>
</organism>
<evidence type="ECO:0000313" key="5">
    <source>
        <dbReference type="Proteomes" id="UP000275571"/>
    </source>
</evidence>